<dbReference type="CDD" id="cd00054">
    <property type="entry name" value="EGF_CA"/>
    <property type="match status" value="1"/>
</dbReference>
<dbReference type="InterPro" id="IPR000742">
    <property type="entry name" value="EGF"/>
</dbReference>
<dbReference type="SMART" id="SM00179">
    <property type="entry name" value="EGF_CA"/>
    <property type="match status" value="1"/>
</dbReference>
<sequence length="295" mass="31874">MNGCDGRNWIPRPAGPPGTPSLPGSSGPCSQPGTPGPTGSIDPPGPMGPPGSEGLPGPKGPPGPEGPPCPEGQPGSNGSDGSDGLPGPPRNAVSPEPMIMRECDVASTGYSGTSYHYQWRLSELPGSPFKFSVKARNDAHIGLSHRNGDSDPMYEILIGGSRNTWSAIRRRKQGKHEVLVKTPNILSASSYRNFWISWNSLGTISVGKEGQPAFMRWRDPDFLPIRYAGFTTGWKSTGNWKFCDYNECDDNNGACLHNCVNTRGSYRCTCRPGYQLAWSKYCISEKHAENFKEDT</sequence>
<dbReference type="OrthoDB" id="2142040at2759"/>
<name>A0A9J7N4V7_BRAFL</name>
<proteinExistence type="predicted"/>
<evidence type="ECO:0000313" key="6">
    <source>
        <dbReference type="Proteomes" id="UP000001554"/>
    </source>
</evidence>
<dbReference type="GO" id="GO:0005509">
    <property type="term" value="F:calcium ion binding"/>
    <property type="evidence" value="ECO:0007669"/>
    <property type="project" value="InterPro"/>
</dbReference>
<dbReference type="PANTHER" id="PTHR36695">
    <property type="entry name" value="AGAP008648-PA"/>
    <property type="match status" value="1"/>
</dbReference>
<evidence type="ECO:0000256" key="1">
    <source>
        <dbReference type="ARBA" id="ARBA00022536"/>
    </source>
</evidence>
<gene>
    <name evidence="7" type="primary">LOC118424866</name>
</gene>
<keyword evidence="6" id="KW-1185">Reference proteome</keyword>
<dbReference type="Pfam" id="PF12248">
    <property type="entry name" value="Methyltransf_FA"/>
    <property type="match status" value="1"/>
</dbReference>
<reference evidence="7" key="2">
    <citation type="submission" date="2025-08" db="UniProtKB">
        <authorList>
            <consortium name="RefSeq"/>
        </authorList>
    </citation>
    <scope>IDENTIFICATION</scope>
    <source>
        <strain evidence="7">S238N-H82</strain>
        <tissue evidence="7">Testes</tissue>
    </source>
</reference>
<accession>A0A9J7N4V7</accession>
<keyword evidence="2" id="KW-1015">Disulfide bond</keyword>
<dbReference type="PROSITE" id="PS50026">
    <property type="entry name" value="EGF_3"/>
    <property type="match status" value="1"/>
</dbReference>
<dbReference type="PROSITE" id="PS00010">
    <property type="entry name" value="ASX_HYDROXYL"/>
    <property type="match status" value="1"/>
</dbReference>
<dbReference type="InterPro" id="IPR022041">
    <property type="entry name" value="Methyltransf_FA"/>
</dbReference>
<dbReference type="Gene3D" id="2.10.25.10">
    <property type="entry name" value="Laminin"/>
    <property type="match status" value="1"/>
</dbReference>
<dbReference type="SMART" id="SM00181">
    <property type="entry name" value="EGF"/>
    <property type="match status" value="1"/>
</dbReference>
<keyword evidence="1 3" id="KW-0245">EGF-like domain</keyword>
<protein>
    <submittedName>
        <fullName evidence="7">Collagen alpha-1(IV) chain-like</fullName>
    </submittedName>
</protein>
<feature type="domain" description="EGF-like" evidence="5">
    <location>
        <begin position="244"/>
        <end position="283"/>
    </location>
</feature>
<evidence type="ECO:0000313" key="7">
    <source>
        <dbReference type="RefSeq" id="XP_035689566.1"/>
    </source>
</evidence>
<reference evidence="6" key="1">
    <citation type="journal article" date="2020" name="Nat. Ecol. Evol.">
        <title>Deeply conserved synteny resolves early events in vertebrate evolution.</title>
        <authorList>
            <person name="Simakov O."/>
            <person name="Marletaz F."/>
            <person name="Yue J.X."/>
            <person name="O'Connell B."/>
            <person name="Jenkins J."/>
            <person name="Brandt A."/>
            <person name="Calef R."/>
            <person name="Tung C.H."/>
            <person name="Huang T.K."/>
            <person name="Schmutz J."/>
            <person name="Satoh N."/>
            <person name="Yu J.K."/>
            <person name="Putnam N.H."/>
            <person name="Green R.E."/>
            <person name="Rokhsar D.S."/>
        </authorList>
    </citation>
    <scope>NUCLEOTIDE SEQUENCE [LARGE SCALE GENOMIC DNA]</scope>
    <source>
        <strain evidence="6">S238N-H82</strain>
    </source>
</reference>
<feature type="compositionally biased region" description="Low complexity" evidence="4">
    <location>
        <begin position="21"/>
        <end position="40"/>
    </location>
</feature>
<dbReference type="PROSITE" id="PS01187">
    <property type="entry name" value="EGF_CA"/>
    <property type="match status" value="1"/>
</dbReference>
<dbReference type="GeneID" id="118424866"/>
<dbReference type="InterPro" id="IPR000152">
    <property type="entry name" value="EGF-type_Asp/Asn_hydroxyl_site"/>
</dbReference>
<evidence type="ECO:0000256" key="4">
    <source>
        <dbReference type="SAM" id="MobiDB-lite"/>
    </source>
</evidence>
<dbReference type="InterPro" id="IPR018097">
    <property type="entry name" value="EGF_Ca-bd_CS"/>
</dbReference>
<dbReference type="Pfam" id="PF01391">
    <property type="entry name" value="Collagen"/>
    <property type="match status" value="1"/>
</dbReference>
<dbReference type="InterPro" id="IPR001881">
    <property type="entry name" value="EGF-like_Ca-bd_dom"/>
</dbReference>
<dbReference type="KEGG" id="bfo:118424866"/>
<organism evidence="6 7">
    <name type="scientific">Branchiostoma floridae</name>
    <name type="common">Florida lancelet</name>
    <name type="synonym">Amphioxus</name>
    <dbReference type="NCBI Taxonomy" id="7739"/>
    <lineage>
        <taxon>Eukaryota</taxon>
        <taxon>Metazoa</taxon>
        <taxon>Chordata</taxon>
        <taxon>Cephalochordata</taxon>
        <taxon>Leptocardii</taxon>
        <taxon>Amphioxiformes</taxon>
        <taxon>Branchiostomatidae</taxon>
        <taxon>Branchiostoma</taxon>
    </lineage>
</organism>
<dbReference type="RefSeq" id="XP_035689566.1">
    <property type="nucleotide sequence ID" value="XM_035833673.1"/>
</dbReference>
<feature type="compositionally biased region" description="Pro residues" evidence="4">
    <location>
        <begin position="58"/>
        <end position="71"/>
    </location>
</feature>
<evidence type="ECO:0000256" key="3">
    <source>
        <dbReference type="PROSITE-ProRule" id="PRU00076"/>
    </source>
</evidence>
<dbReference type="InterPro" id="IPR049883">
    <property type="entry name" value="NOTCH1_EGF-like"/>
</dbReference>
<dbReference type="Pfam" id="PF07645">
    <property type="entry name" value="EGF_CA"/>
    <property type="match status" value="1"/>
</dbReference>
<dbReference type="InterPro" id="IPR008160">
    <property type="entry name" value="Collagen"/>
</dbReference>
<dbReference type="Proteomes" id="UP000001554">
    <property type="component" value="Chromosome 10"/>
</dbReference>
<comment type="caution">
    <text evidence="3">Lacks conserved residue(s) required for the propagation of feature annotation.</text>
</comment>
<dbReference type="SUPFAM" id="SSF57196">
    <property type="entry name" value="EGF/Laminin"/>
    <property type="match status" value="1"/>
</dbReference>
<evidence type="ECO:0000256" key="2">
    <source>
        <dbReference type="ARBA" id="ARBA00023157"/>
    </source>
</evidence>
<feature type="compositionally biased region" description="Low complexity" evidence="4">
    <location>
        <begin position="72"/>
        <end position="85"/>
    </location>
</feature>
<feature type="region of interest" description="Disordered" evidence="4">
    <location>
        <begin position="1"/>
        <end position="95"/>
    </location>
</feature>
<dbReference type="AlphaFoldDB" id="A0A9J7N4V7"/>
<evidence type="ECO:0000259" key="5">
    <source>
        <dbReference type="PROSITE" id="PS50026"/>
    </source>
</evidence>
<dbReference type="PROSITE" id="PS01186">
    <property type="entry name" value="EGF_2"/>
    <property type="match status" value="1"/>
</dbReference>
<dbReference type="PANTHER" id="PTHR36695:SF12">
    <property type="entry name" value="AGAP008648-PA"/>
    <property type="match status" value="1"/>
</dbReference>